<proteinExistence type="predicted"/>
<dbReference type="Proteomes" id="UP000187203">
    <property type="component" value="Unassembled WGS sequence"/>
</dbReference>
<gene>
    <name evidence="1" type="ORF">COLO4_20711</name>
</gene>
<organism evidence="1 2">
    <name type="scientific">Corchorus olitorius</name>
    <dbReference type="NCBI Taxonomy" id="93759"/>
    <lineage>
        <taxon>Eukaryota</taxon>
        <taxon>Viridiplantae</taxon>
        <taxon>Streptophyta</taxon>
        <taxon>Embryophyta</taxon>
        <taxon>Tracheophyta</taxon>
        <taxon>Spermatophyta</taxon>
        <taxon>Magnoliopsida</taxon>
        <taxon>eudicotyledons</taxon>
        <taxon>Gunneridae</taxon>
        <taxon>Pentapetalae</taxon>
        <taxon>rosids</taxon>
        <taxon>malvids</taxon>
        <taxon>Malvales</taxon>
        <taxon>Malvaceae</taxon>
        <taxon>Grewioideae</taxon>
        <taxon>Apeibeae</taxon>
        <taxon>Corchorus</taxon>
    </lineage>
</organism>
<evidence type="ECO:0000313" key="2">
    <source>
        <dbReference type="Proteomes" id="UP000187203"/>
    </source>
</evidence>
<name>A0A1R3IXJ3_9ROSI</name>
<keyword evidence="2" id="KW-1185">Reference proteome</keyword>
<dbReference type="EMBL" id="AWUE01017341">
    <property type="protein sequence ID" value="OMO87295.1"/>
    <property type="molecule type" value="Genomic_DNA"/>
</dbReference>
<sequence length="71" mass="8089">MIDPPRERVVLRGEFIERERIFLVVSMAVCVLEESVEIGEVPCGKVREGRLWLLSIGRKEDLCVRGSLFDG</sequence>
<reference evidence="2" key="1">
    <citation type="submission" date="2013-09" db="EMBL/GenBank/DDBJ databases">
        <title>Corchorus olitorius genome sequencing.</title>
        <authorList>
            <person name="Alam M."/>
            <person name="Haque M.S."/>
            <person name="Islam M.S."/>
            <person name="Emdad E.M."/>
            <person name="Islam M.M."/>
            <person name="Ahmed B."/>
            <person name="Halim A."/>
            <person name="Hossen Q.M.M."/>
            <person name="Hossain M.Z."/>
            <person name="Ahmed R."/>
            <person name="Khan M.M."/>
            <person name="Islam R."/>
            <person name="Rashid M.M."/>
            <person name="Khan S.A."/>
            <person name="Rahman M.S."/>
            <person name="Alam M."/>
            <person name="Yahiya A.S."/>
            <person name="Khan M.S."/>
            <person name="Azam M.S."/>
            <person name="Haque T."/>
            <person name="Lashkar M.Z.H."/>
            <person name="Akhand A.I."/>
            <person name="Morshed G."/>
            <person name="Roy S."/>
            <person name="Uddin K.S."/>
            <person name="Rabeya T."/>
            <person name="Hossain A.S."/>
            <person name="Chowdhury A."/>
            <person name="Snigdha A.R."/>
            <person name="Mortoza M.S."/>
            <person name="Matin S.A."/>
            <person name="Hoque S.M.E."/>
            <person name="Islam M.K."/>
            <person name="Roy D.K."/>
            <person name="Haider R."/>
            <person name="Moosa M.M."/>
            <person name="Elias S.M."/>
            <person name="Hasan A.M."/>
            <person name="Jahan S."/>
            <person name="Shafiuddin M."/>
            <person name="Mahmood N."/>
            <person name="Shommy N.S."/>
        </authorList>
    </citation>
    <scope>NUCLEOTIDE SEQUENCE [LARGE SCALE GENOMIC DNA]</scope>
    <source>
        <strain evidence="2">cv. O-4</strain>
    </source>
</reference>
<evidence type="ECO:0000313" key="1">
    <source>
        <dbReference type="EMBL" id="OMO87295.1"/>
    </source>
</evidence>
<dbReference type="AlphaFoldDB" id="A0A1R3IXJ3"/>
<accession>A0A1R3IXJ3</accession>
<comment type="caution">
    <text evidence="1">The sequence shown here is derived from an EMBL/GenBank/DDBJ whole genome shotgun (WGS) entry which is preliminary data.</text>
</comment>
<protein>
    <submittedName>
        <fullName evidence="1">Uncharacterized protein</fullName>
    </submittedName>
</protein>